<dbReference type="OrthoDB" id="9813266at2"/>
<dbReference type="SFLD" id="SFLDF00027">
    <property type="entry name" value="p-type_atpase"/>
    <property type="match status" value="1"/>
</dbReference>
<evidence type="ECO:0000256" key="1">
    <source>
        <dbReference type="ARBA" id="ARBA00004651"/>
    </source>
</evidence>
<keyword evidence="11 21" id="KW-0067">ATP-binding</keyword>
<evidence type="ECO:0000256" key="12">
    <source>
        <dbReference type="ARBA" id="ARBA00022842"/>
    </source>
</evidence>
<dbReference type="Gene3D" id="3.30.70.100">
    <property type="match status" value="2"/>
</dbReference>
<evidence type="ECO:0000256" key="16">
    <source>
        <dbReference type="ARBA" id="ARBA00023065"/>
    </source>
</evidence>
<dbReference type="NCBIfam" id="TIGR01511">
    <property type="entry name" value="ATPase-IB1_Cu"/>
    <property type="match status" value="1"/>
</dbReference>
<dbReference type="Pfam" id="PF00122">
    <property type="entry name" value="E1-E2_ATPase"/>
    <property type="match status" value="1"/>
</dbReference>
<evidence type="ECO:0000256" key="5">
    <source>
        <dbReference type="ARBA" id="ARBA00022448"/>
    </source>
</evidence>
<dbReference type="InterPro" id="IPR008250">
    <property type="entry name" value="ATPase_P-typ_transduc_dom_A_sf"/>
</dbReference>
<dbReference type="EMBL" id="QVLV01000002">
    <property type="protein sequence ID" value="RGE64349.1"/>
    <property type="molecule type" value="Genomic_DNA"/>
</dbReference>
<dbReference type="InterPro" id="IPR059000">
    <property type="entry name" value="ATPase_P-type_domA"/>
</dbReference>
<dbReference type="Proteomes" id="UP000260812">
    <property type="component" value="Unassembled WGS sequence"/>
</dbReference>
<comment type="subcellular location">
    <subcellularLocation>
        <location evidence="1">Cell membrane</location>
        <topology evidence="1">Multi-pass membrane protein</topology>
    </subcellularLocation>
</comment>
<evidence type="ECO:0000256" key="6">
    <source>
        <dbReference type="ARBA" id="ARBA00022692"/>
    </source>
</evidence>
<feature type="transmembrane region" description="Helical" evidence="21">
    <location>
        <begin position="740"/>
        <end position="759"/>
    </location>
</feature>
<feature type="domain" description="HMA" evidence="23">
    <location>
        <begin position="2"/>
        <end position="68"/>
    </location>
</feature>
<evidence type="ECO:0000259" key="23">
    <source>
        <dbReference type="PROSITE" id="PS50846"/>
    </source>
</evidence>
<dbReference type="InterPro" id="IPR036163">
    <property type="entry name" value="HMA_dom_sf"/>
</dbReference>
<gene>
    <name evidence="25" type="ORF">DWY69_03295</name>
    <name evidence="24" type="ORF">DXC51_04640</name>
</gene>
<feature type="compositionally biased region" description="Basic and acidic residues" evidence="22">
    <location>
        <begin position="815"/>
        <end position="833"/>
    </location>
</feature>
<dbReference type="InterPro" id="IPR023298">
    <property type="entry name" value="ATPase_P-typ_TM_dom_sf"/>
</dbReference>
<dbReference type="InterPro" id="IPR027256">
    <property type="entry name" value="P-typ_ATPase_IB"/>
</dbReference>
<dbReference type="EC" id="7.2.2.8" evidence="3"/>
<feature type="transmembrane region" description="Helical" evidence="21">
    <location>
        <begin position="712"/>
        <end position="734"/>
    </location>
</feature>
<dbReference type="GO" id="GO:0140581">
    <property type="term" value="F:P-type monovalent copper transporter activity"/>
    <property type="evidence" value="ECO:0007669"/>
    <property type="project" value="UniProtKB-EC"/>
</dbReference>
<dbReference type="InterPro" id="IPR001757">
    <property type="entry name" value="P_typ_ATPase"/>
</dbReference>
<dbReference type="SFLD" id="SFLDG00002">
    <property type="entry name" value="C1.7:_P-type_atpase_like"/>
    <property type="match status" value="1"/>
</dbReference>
<dbReference type="InterPro" id="IPR017969">
    <property type="entry name" value="Heavy-metal-associated_CS"/>
</dbReference>
<keyword evidence="13" id="KW-1278">Translocase</keyword>
<dbReference type="Gene3D" id="2.70.150.10">
    <property type="entry name" value="Calcium-transporting ATPase, cytoplasmic transduction domain A"/>
    <property type="match status" value="1"/>
</dbReference>
<proteinExistence type="inferred from homology"/>
<evidence type="ECO:0000313" key="25">
    <source>
        <dbReference type="EMBL" id="RGE74121.1"/>
    </source>
</evidence>
<dbReference type="FunFam" id="3.30.70.100:FF:000005">
    <property type="entry name" value="Copper-exporting P-type ATPase A"/>
    <property type="match status" value="1"/>
</dbReference>
<accession>A0A3E3IB96</accession>
<dbReference type="NCBIfam" id="TIGR01494">
    <property type="entry name" value="ATPase_P-type"/>
    <property type="match status" value="1"/>
</dbReference>
<evidence type="ECO:0000256" key="2">
    <source>
        <dbReference type="ARBA" id="ARBA00006024"/>
    </source>
</evidence>
<dbReference type="PRINTS" id="PR00941">
    <property type="entry name" value="CDATPASE"/>
</dbReference>
<dbReference type="Pfam" id="PF00702">
    <property type="entry name" value="Hydrolase"/>
    <property type="match status" value="1"/>
</dbReference>
<dbReference type="GO" id="GO:0055070">
    <property type="term" value="P:copper ion homeostasis"/>
    <property type="evidence" value="ECO:0007669"/>
    <property type="project" value="TreeGrafter"/>
</dbReference>
<evidence type="ECO:0000256" key="7">
    <source>
        <dbReference type="ARBA" id="ARBA00022723"/>
    </source>
</evidence>
<evidence type="ECO:0000313" key="26">
    <source>
        <dbReference type="Proteomes" id="UP000260812"/>
    </source>
</evidence>
<dbReference type="PANTHER" id="PTHR43520">
    <property type="entry name" value="ATP7, ISOFORM B"/>
    <property type="match status" value="1"/>
</dbReference>
<reference evidence="24 27" key="1">
    <citation type="submission" date="2018-08" db="EMBL/GenBank/DDBJ databases">
        <title>A genome reference for cultivated species of the human gut microbiota.</title>
        <authorList>
            <person name="Zou Y."/>
            <person name="Xue W."/>
            <person name="Luo G."/>
        </authorList>
    </citation>
    <scope>NUCLEOTIDE SEQUENCE [LARGE SCALE GENOMIC DNA]</scope>
    <source>
        <strain evidence="25 27">AF26-4BH</strain>
        <strain evidence="24">TF05-5AC</strain>
    </source>
</reference>
<keyword evidence="17 21" id="KW-0472">Membrane</keyword>
<dbReference type="GO" id="GO:0005886">
    <property type="term" value="C:plasma membrane"/>
    <property type="evidence" value="ECO:0007669"/>
    <property type="project" value="UniProtKB-SubCell"/>
</dbReference>
<evidence type="ECO:0000313" key="27">
    <source>
        <dbReference type="Proteomes" id="UP000261166"/>
    </source>
</evidence>
<dbReference type="InterPro" id="IPR018303">
    <property type="entry name" value="ATPase_P-typ_P_site"/>
</dbReference>
<feature type="transmembrane region" description="Helical" evidence="21">
    <location>
        <begin position="397"/>
        <end position="419"/>
    </location>
</feature>
<dbReference type="GO" id="GO:0016887">
    <property type="term" value="F:ATP hydrolysis activity"/>
    <property type="evidence" value="ECO:0007669"/>
    <property type="project" value="InterPro"/>
</dbReference>
<organism evidence="24 26">
    <name type="scientific">Eisenbergiella massiliensis</name>
    <dbReference type="NCBI Taxonomy" id="1720294"/>
    <lineage>
        <taxon>Bacteria</taxon>
        <taxon>Bacillati</taxon>
        <taxon>Bacillota</taxon>
        <taxon>Clostridia</taxon>
        <taxon>Lachnospirales</taxon>
        <taxon>Lachnospiraceae</taxon>
        <taxon>Eisenbergiella</taxon>
    </lineage>
</organism>
<evidence type="ECO:0000313" key="24">
    <source>
        <dbReference type="EMBL" id="RGE64349.1"/>
    </source>
</evidence>
<comment type="caution">
    <text evidence="24">The sequence shown here is derived from an EMBL/GenBank/DDBJ whole genome shotgun (WGS) entry which is preliminary data.</text>
</comment>
<dbReference type="SUPFAM" id="SSF81653">
    <property type="entry name" value="Calcium ATPase, transduction domain A"/>
    <property type="match status" value="1"/>
</dbReference>
<dbReference type="Gene3D" id="3.40.1110.10">
    <property type="entry name" value="Calcium-transporting ATPase, cytoplasmic domain N"/>
    <property type="match status" value="1"/>
</dbReference>
<evidence type="ECO:0000256" key="8">
    <source>
        <dbReference type="ARBA" id="ARBA00022737"/>
    </source>
</evidence>
<keyword evidence="7 21" id="KW-0479">Metal-binding</keyword>
<feature type="region of interest" description="Disordered" evidence="22">
    <location>
        <begin position="798"/>
        <end position="833"/>
    </location>
</feature>
<feature type="transmembrane region" description="Helical" evidence="21">
    <location>
        <begin position="364"/>
        <end position="385"/>
    </location>
</feature>
<comment type="catalytic activity">
    <reaction evidence="20">
        <text>Cu(+)(in) + ATP + H2O = Cu(+)(out) + ADP + phosphate + H(+)</text>
        <dbReference type="Rhea" id="RHEA:25792"/>
        <dbReference type="ChEBI" id="CHEBI:15377"/>
        <dbReference type="ChEBI" id="CHEBI:15378"/>
        <dbReference type="ChEBI" id="CHEBI:30616"/>
        <dbReference type="ChEBI" id="CHEBI:43474"/>
        <dbReference type="ChEBI" id="CHEBI:49552"/>
        <dbReference type="ChEBI" id="CHEBI:456216"/>
        <dbReference type="EC" id="7.2.2.8"/>
    </reaction>
</comment>
<evidence type="ECO:0000256" key="11">
    <source>
        <dbReference type="ARBA" id="ARBA00022840"/>
    </source>
</evidence>
<feature type="transmembrane region" description="Helical" evidence="21">
    <location>
        <begin position="135"/>
        <end position="153"/>
    </location>
</feature>
<dbReference type="SUPFAM" id="SSF56784">
    <property type="entry name" value="HAD-like"/>
    <property type="match status" value="1"/>
</dbReference>
<dbReference type="CDD" id="cd00371">
    <property type="entry name" value="HMA"/>
    <property type="match status" value="2"/>
</dbReference>
<evidence type="ECO:0000256" key="13">
    <source>
        <dbReference type="ARBA" id="ARBA00022967"/>
    </source>
</evidence>
<dbReference type="InterPro" id="IPR036412">
    <property type="entry name" value="HAD-like_sf"/>
</dbReference>
<dbReference type="InterPro" id="IPR023214">
    <property type="entry name" value="HAD_sf"/>
</dbReference>
<evidence type="ECO:0000256" key="10">
    <source>
        <dbReference type="ARBA" id="ARBA00022796"/>
    </source>
</evidence>
<feature type="domain" description="HMA" evidence="23">
    <location>
        <begin position="835"/>
        <end position="900"/>
    </location>
</feature>
<keyword evidence="6 21" id="KW-0812">Transmembrane</keyword>
<keyword evidence="5" id="KW-0813">Transport</keyword>
<dbReference type="PANTHER" id="PTHR43520:SF8">
    <property type="entry name" value="P-TYPE CU(+) TRANSPORTER"/>
    <property type="match status" value="1"/>
</dbReference>
<dbReference type="Gene3D" id="3.40.50.1000">
    <property type="entry name" value="HAD superfamily/HAD-like"/>
    <property type="match status" value="1"/>
</dbReference>
<dbReference type="NCBIfam" id="TIGR01525">
    <property type="entry name" value="ATPase-IB_hvy"/>
    <property type="match status" value="1"/>
</dbReference>
<keyword evidence="15" id="KW-0186">Copper</keyword>
<dbReference type="RefSeq" id="WP_117530552.1">
    <property type="nucleotide sequence ID" value="NZ_CALBAU010000014.1"/>
</dbReference>
<keyword evidence="8" id="KW-0677">Repeat</keyword>
<dbReference type="EMBL" id="QVLU01000002">
    <property type="protein sequence ID" value="RGE74121.1"/>
    <property type="molecule type" value="Genomic_DNA"/>
</dbReference>
<evidence type="ECO:0000256" key="18">
    <source>
        <dbReference type="ARBA" id="ARBA00029719"/>
    </source>
</evidence>
<evidence type="ECO:0000256" key="4">
    <source>
        <dbReference type="ARBA" id="ARBA00015102"/>
    </source>
</evidence>
<keyword evidence="9 21" id="KW-0547">Nucleotide-binding</keyword>
<dbReference type="GO" id="GO:0005524">
    <property type="term" value="F:ATP binding"/>
    <property type="evidence" value="ECO:0007669"/>
    <property type="project" value="UniProtKB-UniRule"/>
</dbReference>
<name>A0A3E3IB96_9FIRM</name>
<evidence type="ECO:0000256" key="17">
    <source>
        <dbReference type="ARBA" id="ARBA00023136"/>
    </source>
</evidence>
<keyword evidence="10" id="KW-0187">Copper transport</keyword>
<evidence type="ECO:0000256" key="3">
    <source>
        <dbReference type="ARBA" id="ARBA00012517"/>
    </source>
</evidence>
<dbReference type="GO" id="GO:0043682">
    <property type="term" value="F:P-type divalent copper transporter activity"/>
    <property type="evidence" value="ECO:0007669"/>
    <property type="project" value="TreeGrafter"/>
</dbReference>
<dbReference type="FunFam" id="2.70.150.10:FF:000002">
    <property type="entry name" value="Copper-transporting ATPase 1, putative"/>
    <property type="match status" value="1"/>
</dbReference>
<sequence>MQTQKFNITGMTCAACQANITRNVSKLPGVQNVNVSLLANQMTVTYDETQADTAKIIDTVTGIGYGASCPIQNENKESTISREWENRRELTEENQKGMKTRLITSVAILIPLMYVAMGPMMGLPVPGILNGMENALISALTQLLLTIPIMIINRHFYQSGFKALIKKAPNMDSLVAIGSAAAFLYGVFSMYKMSYGFGHGNMDIIHQYAHELYFESCAMILTLITVGKYLEARSKAKTSDALRKLVDLAPKTAVVFRDGQEQTIPAENVIAGDIVVIKPGGSIPVDGVVTEGHGYVDQAAITGESIPVEKDPGDEVISATINKNGTFRFRASRVGDDTTLAQIIRLVDEAGNTKAPIARLADRVSGIFVPTVIVIAVLTAIAWIATGHTFEFALSNAIAVLVISCPCALGLATPVAIMVGTGKAAEYGILIKSAESLETLHSIDTIVLDKTGTITSGHPSVTDVIIFNKNITQDTFLAEAAAVESGSEHPLAMAVVEKAKEKKLPVPQAESFDARAGRGVSAVVEGKKYLAGNLAFLQENGLLKKEDMQKTAKQKLESLANEGKTPLLFAKDGELEGIIAVADTVRDSSRSALKQFKEAGLKVVMLTGDNRITAEAIRKKLDIEEAISEVMPTQKESVIRQLQEKGHKVAMVGDGINDAPALTRADVGIAIGAGTDIAIDSADVVLMKDSLVDVATAIDLSKSVIRNIRMNLFWAFFYNILGIPVAAGVLYPAFGLRLSPMIGSAAMSLSSVCVVTNALRLRFFKGKTTDITAFDQPEAISAPESQQPSAVKKQLLTAAQEESVTQEDPSSQDTIKPEKERNGQEELSGKGESEMEKVITVEGMMCAHCQMHVQKALAAVEGVQEANVDLEAKKATVKLSADVADDILKKAVEDAGYTAVDCVTR</sequence>
<dbReference type="CDD" id="cd02094">
    <property type="entry name" value="P-type_ATPase_Cu-like"/>
    <property type="match status" value="1"/>
</dbReference>
<evidence type="ECO:0000256" key="15">
    <source>
        <dbReference type="ARBA" id="ARBA00023008"/>
    </source>
</evidence>
<feature type="transmembrane region" description="Helical" evidence="21">
    <location>
        <begin position="174"/>
        <end position="192"/>
    </location>
</feature>
<dbReference type="InterPro" id="IPR023299">
    <property type="entry name" value="ATPase_P-typ_cyto_dom_N"/>
</dbReference>
<evidence type="ECO:0000256" key="14">
    <source>
        <dbReference type="ARBA" id="ARBA00022989"/>
    </source>
</evidence>
<evidence type="ECO:0000256" key="9">
    <source>
        <dbReference type="ARBA" id="ARBA00022741"/>
    </source>
</evidence>
<dbReference type="SUPFAM" id="SSF81665">
    <property type="entry name" value="Calcium ATPase, transmembrane domain M"/>
    <property type="match status" value="1"/>
</dbReference>
<evidence type="ECO:0000256" key="21">
    <source>
        <dbReference type="RuleBase" id="RU362081"/>
    </source>
</evidence>
<dbReference type="SFLD" id="SFLDS00003">
    <property type="entry name" value="Haloacid_Dehalogenase"/>
    <property type="match status" value="1"/>
</dbReference>
<evidence type="ECO:0000256" key="19">
    <source>
        <dbReference type="ARBA" id="ARBA00033239"/>
    </source>
</evidence>
<feature type="transmembrane region" description="Helical" evidence="21">
    <location>
        <begin position="102"/>
        <end position="123"/>
    </location>
</feature>
<dbReference type="InterPro" id="IPR006122">
    <property type="entry name" value="HMA_Cu_ion-bd"/>
</dbReference>
<keyword evidence="26" id="KW-1185">Reference proteome</keyword>
<dbReference type="Pfam" id="PF00403">
    <property type="entry name" value="HMA"/>
    <property type="match status" value="2"/>
</dbReference>
<keyword evidence="12" id="KW-0460">Magnesium</keyword>
<dbReference type="GO" id="GO:0005507">
    <property type="term" value="F:copper ion binding"/>
    <property type="evidence" value="ECO:0007669"/>
    <property type="project" value="InterPro"/>
</dbReference>
<dbReference type="PROSITE" id="PS01047">
    <property type="entry name" value="HMA_1"/>
    <property type="match status" value="2"/>
</dbReference>
<protein>
    <recommendedName>
        <fullName evidence="4">Copper-exporting P-type ATPase</fullName>
        <ecNumber evidence="3">7.2.2.8</ecNumber>
    </recommendedName>
    <alternativeName>
        <fullName evidence="18">Copper-exporting P-type ATPase A</fullName>
    </alternativeName>
    <alternativeName>
        <fullName evidence="19">Cu(+)-exporting ATPase</fullName>
    </alternativeName>
</protein>
<dbReference type="PRINTS" id="PR00119">
    <property type="entry name" value="CATATPASE"/>
</dbReference>
<evidence type="ECO:0000256" key="22">
    <source>
        <dbReference type="SAM" id="MobiDB-lite"/>
    </source>
</evidence>
<dbReference type="SUPFAM" id="SSF55008">
    <property type="entry name" value="HMA, heavy metal-associated domain"/>
    <property type="match status" value="2"/>
</dbReference>
<keyword evidence="16" id="KW-0406">Ion transport</keyword>
<keyword evidence="21" id="KW-1003">Cell membrane</keyword>
<feature type="compositionally biased region" description="Polar residues" evidence="22">
    <location>
        <begin position="800"/>
        <end position="814"/>
    </location>
</feature>
<dbReference type="PROSITE" id="PS50846">
    <property type="entry name" value="HMA_2"/>
    <property type="match status" value="2"/>
</dbReference>
<evidence type="ECO:0000256" key="20">
    <source>
        <dbReference type="ARBA" id="ARBA00049289"/>
    </source>
</evidence>
<dbReference type="AlphaFoldDB" id="A0A3E3IB96"/>
<dbReference type="PROSITE" id="PS00154">
    <property type="entry name" value="ATPASE_E1_E2"/>
    <property type="match status" value="1"/>
</dbReference>
<dbReference type="InterPro" id="IPR006121">
    <property type="entry name" value="HMA_dom"/>
</dbReference>
<keyword evidence="14 21" id="KW-1133">Transmembrane helix</keyword>
<feature type="transmembrane region" description="Helical" evidence="21">
    <location>
        <begin position="212"/>
        <end position="230"/>
    </location>
</feature>
<comment type="similarity">
    <text evidence="2 21">Belongs to the cation transport ATPase (P-type) (TC 3.A.3) family. Type IB subfamily.</text>
</comment>
<dbReference type="Proteomes" id="UP000261166">
    <property type="component" value="Unassembled WGS sequence"/>
</dbReference>
<dbReference type="InterPro" id="IPR044492">
    <property type="entry name" value="P_typ_ATPase_HD_dom"/>
</dbReference>
<dbReference type="GeneID" id="97986191"/>
<dbReference type="NCBIfam" id="TIGR00003">
    <property type="entry name" value="copper ion binding protein"/>
    <property type="match status" value="2"/>
</dbReference>